<dbReference type="RefSeq" id="XP_046013354.1">
    <property type="nucleotide sequence ID" value="XM_046154103.1"/>
</dbReference>
<protein>
    <recommendedName>
        <fullName evidence="6">Alternative oxidase</fullName>
    </recommendedName>
</protein>
<dbReference type="InterPro" id="IPR019378">
    <property type="entry name" value="GDP-Fuc_O-FucTrfase"/>
</dbReference>
<keyword evidence="2" id="KW-0294">Fucose metabolism</keyword>
<evidence type="ECO:0008006" key="6">
    <source>
        <dbReference type="Google" id="ProtNLM"/>
    </source>
</evidence>
<dbReference type="GO" id="GO:0006004">
    <property type="term" value="P:fucose metabolic process"/>
    <property type="evidence" value="ECO:0007669"/>
    <property type="project" value="UniProtKB-KW"/>
</dbReference>
<evidence type="ECO:0000313" key="5">
    <source>
        <dbReference type="Proteomes" id="UP000756346"/>
    </source>
</evidence>
<organism evidence="4 5">
    <name type="scientific">Microdochium trichocladiopsis</name>
    <dbReference type="NCBI Taxonomy" id="1682393"/>
    <lineage>
        <taxon>Eukaryota</taxon>
        <taxon>Fungi</taxon>
        <taxon>Dikarya</taxon>
        <taxon>Ascomycota</taxon>
        <taxon>Pezizomycotina</taxon>
        <taxon>Sordariomycetes</taxon>
        <taxon>Xylariomycetidae</taxon>
        <taxon>Xylariales</taxon>
        <taxon>Microdochiaceae</taxon>
        <taxon>Microdochium</taxon>
    </lineage>
</organism>
<keyword evidence="3" id="KW-0119">Carbohydrate metabolism</keyword>
<evidence type="ECO:0000256" key="2">
    <source>
        <dbReference type="ARBA" id="ARBA00023253"/>
    </source>
</evidence>
<dbReference type="OrthoDB" id="20368at2759"/>
<dbReference type="Pfam" id="PF10250">
    <property type="entry name" value="O-FucT"/>
    <property type="match status" value="1"/>
</dbReference>
<dbReference type="GO" id="GO:0016740">
    <property type="term" value="F:transferase activity"/>
    <property type="evidence" value="ECO:0007669"/>
    <property type="project" value="UniProtKB-KW"/>
</dbReference>
<sequence>MFDENHFRQAFSTSCPRISLYATESDIPGVTSETEVELIKPQNFGYRGDGNPIDQDRHTDRFGTRFRQWLKDGVMPVNGMQQTEPKTSNRAFPTAASPRLIRFEWGVIWNWPVYRDGPEFTATFGSILRYNKELLRLGKKALSQMRQLSQQEGGSGAFLGAHLRTEADALEFWPKYRQQADAYLQRAGAMGFRAAYLATGNETEAARFSKEAKDAVDMRVWTKEELLYGKDLDDLMALTLDQRAIVDVLILLGSNYFVGVMPSSFSVYVTIKRHLRIDGLHMRPYKVGTEGDGLSYLVGSYQRYWDEWVFMFDGMWP</sequence>
<accession>A0A9P8Y7F8</accession>
<reference evidence="4" key="1">
    <citation type="journal article" date="2021" name="Nat. Commun.">
        <title>Genetic determinants of endophytism in the Arabidopsis root mycobiome.</title>
        <authorList>
            <person name="Mesny F."/>
            <person name="Miyauchi S."/>
            <person name="Thiergart T."/>
            <person name="Pickel B."/>
            <person name="Atanasova L."/>
            <person name="Karlsson M."/>
            <person name="Huettel B."/>
            <person name="Barry K.W."/>
            <person name="Haridas S."/>
            <person name="Chen C."/>
            <person name="Bauer D."/>
            <person name="Andreopoulos W."/>
            <person name="Pangilinan J."/>
            <person name="LaButti K."/>
            <person name="Riley R."/>
            <person name="Lipzen A."/>
            <person name="Clum A."/>
            <person name="Drula E."/>
            <person name="Henrissat B."/>
            <person name="Kohler A."/>
            <person name="Grigoriev I.V."/>
            <person name="Martin F.M."/>
            <person name="Hacquard S."/>
        </authorList>
    </citation>
    <scope>NUCLEOTIDE SEQUENCE</scope>
    <source>
        <strain evidence="4">MPI-CAGE-CH-0230</strain>
    </source>
</reference>
<dbReference type="EMBL" id="JAGTJQ010000005">
    <property type="protein sequence ID" value="KAH7031674.1"/>
    <property type="molecule type" value="Genomic_DNA"/>
</dbReference>
<evidence type="ECO:0000313" key="4">
    <source>
        <dbReference type="EMBL" id="KAH7031674.1"/>
    </source>
</evidence>
<evidence type="ECO:0000256" key="3">
    <source>
        <dbReference type="ARBA" id="ARBA00023277"/>
    </source>
</evidence>
<dbReference type="AlphaFoldDB" id="A0A9P8Y7F8"/>
<dbReference type="Proteomes" id="UP000756346">
    <property type="component" value="Unassembled WGS sequence"/>
</dbReference>
<keyword evidence="1" id="KW-0808">Transferase</keyword>
<name>A0A9P8Y7F8_9PEZI</name>
<dbReference type="Gene3D" id="3.40.50.11350">
    <property type="match status" value="1"/>
</dbReference>
<evidence type="ECO:0000256" key="1">
    <source>
        <dbReference type="ARBA" id="ARBA00022679"/>
    </source>
</evidence>
<comment type="caution">
    <text evidence="4">The sequence shown here is derived from an EMBL/GenBank/DDBJ whole genome shotgun (WGS) entry which is preliminary data.</text>
</comment>
<gene>
    <name evidence="4" type="ORF">B0I36DRAFT_324407</name>
</gene>
<dbReference type="GeneID" id="70183649"/>
<dbReference type="CDD" id="cd11296">
    <property type="entry name" value="O-FucT_like"/>
    <property type="match status" value="1"/>
</dbReference>
<proteinExistence type="predicted"/>
<keyword evidence="5" id="KW-1185">Reference proteome</keyword>